<dbReference type="AlphaFoldDB" id="A0A9P4IKJ7"/>
<evidence type="ECO:0000313" key="2">
    <source>
        <dbReference type="EMBL" id="KAF2101377.1"/>
    </source>
</evidence>
<dbReference type="EMBL" id="ML978123">
    <property type="protein sequence ID" value="KAF2101377.1"/>
    <property type="molecule type" value="Genomic_DNA"/>
</dbReference>
<dbReference type="CDD" id="cd14688">
    <property type="entry name" value="bZIP_YAP"/>
    <property type="match status" value="1"/>
</dbReference>
<evidence type="ECO:0008006" key="4">
    <source>
        <dbReference type="Google" id="ProtNLM"/>
    </source>
</evidence>
<sequence length="580" mass="64504">MSKAYPQIEFLFSYNPSRRKRGMAEQEQPAQKRSRGRPRIHIPDPLEESQETDPSSRRKTQVRLAQRAYRSRRETQLKGMQQRLEDALKTVRDMHDAWSNFAGYATQKGVLNRNPEIGRKLIETSHLMEGLAERNAAAEEEIALAIREKDASGESTLDVDAEPDITALGVARETASQGSASASDFSTHSDPTAGTTATNQRPLSLPTYRRGQRHAMGRHSTNPAIIATPQPRQDLSSPTHYTYSIHETLFHRRLYRAAMERVFYLLSNANSRESRAQLQNILRIPLMFAPPDVLRIRARQTILKNKDDSFEIDRGPRGDPTFAYAQGGGWIEEIDDGVGLEGHRSERTPGGAGFRRYRLKMEGLEKRIADQEWMKPWDVEQYLRTKGIIIDGEVTTAHGVIDAIVPGDFVPTVSRRPDYPPGPSDSTSLGTSDELIPTEYAAFMNSNELMAGAAGPSTGEEGSFDSVAPNTTTGQETSDLLAAAMSGVYWLGGHDIGASAYDPWNWNMGGYDFSQEANLYNQFGLNEEQRSWVKVQVDIDALLEKLVGKGFCLGISPGYSKSDVDRALQQAIIAPQEMPV</sequence>
<protein>
    <recommendedName>
        <fullName evidence="4">BZIP domain-containing protein</fullName>
    </recommendedName>
</protein>
<keyword evidence="3" id="KW-1185">Reference proteome</keyword>
<feature type="region of interest" description="Disordered" evidence="1">
    <location>
        <begin position="172"/>
        <end position="206"/>
    </location>
</feature>
<evidence type="ECO:0000256" key="1">
    <source>
        <dbReference type="SAM" id="MobiDB-lite"/>
    </source>
</evidence>
<organism evidence="2 3">
    <name type="scientific">Rhizodiscina lignyota</name>
    <dbReference type="NCBI Taxonomy" id="1504668"/>
    <lineage>
        <taxon>Eukaryota</taxon>
        <taxon>Fungi</taxon>
        <taxon>Dikarya</taxon>
        <taxon>Ascomycota</taxon>
        <taxon>Pezizomycotina</taxon>
        <taxon>Dothideomycetes</taxon>
        <taxon>Pleosporomycetidae</taxon>
        <taxon>Aulographales</taxon>
        <taxon>Rhizodiscinaceae</taxon>
        <taxon>Rhizodiscina</taxon>
    </lineage>
</organism>
<comment type="caution">
    <text evidence="2">The sequence shown here is derived from an EMBL/GenBank/DDBJ whole genome shotgun (WGS) entry which is preliminary data.</text>
</comment>
<dbReference type="OrthoDB" id="3555317at2759"/>
<feature type="region of interest" description="Disordered" evidence="1">
    <location>
        <begin position="15"/>
        <end position="62"/>
    </location>
</feature>
<dbReference type="PANTHER" id="PTHR40618:SF1">
    <property type="entry name" value="B-ZIP TRANSCRIPTION FACTOR (EUROFUNG)"/>
    <property type="match status" value="1"/>
</dbReference>
<reference evidence="2" key="1">
    <citation type="journal article" date="2020" name="Stud. Mycol.">
        <title>101 Dothideomycetes genomes: a test case for predicting lifestyles and emergence of pathogens.</title>
        <authorList>
            <person name="Haridas S."/>
            <person name="Albert R."/>
            <person name="Binder M."/>
            <person name="Bloem J."/>
            <person name="Labutti K."/>
            <person name="Salamov A."/>
            <person name="Andreopoulos B."/>
            <person name="Baker S."/>
            <person name="Barry K."/>
            <person name="Bills G."/>
            <person name="Bluhm B."/>
            <person name="Cannon C."/>
            <person name="Castanera R."/>
            <person name="Culley D."/>
            <person name="Daum C."/>
            <person name="Ezra D."/>
            <person name="Gonzalez J."/>
            <person name="Henrissat B."/>
            <person name="Kuo A."/>
            <person name="Liang C."/>
            <person name="Lipzen A."/>
            <person name="Lutzoni F."/>
            <person name="Magnuson J."/>
            <person name="Mondo S."/>
            <person name="Nolan M."/>
            <person name="Ohm R."/>
            <person name="Pangilinan J."/>
            <person name="Park H.-J."/>
            <person name="Ramirez L."/>
            <person name="Alfaro M."/>
            <person name="Sun H."/>
            <person name="Tritt A."/>
            <person name="Yoshinaga Y."/>
            <person name="Zwiers L.-H."/>
            <person name="Turgeon B."/>
            <person name="Goodwin S."/>
            <person name="Spatafora J."/>
            <person name="Crous P."/>
            <person name="Grigoriev I."/>
        </authorList>
    </citation>
    <scope>NUCLEOTIDE SEQUENCE</scope>
    <source>
        <strain evidence="2">CBS 133067</strain>
    </source>
</reference>
<dbReference type="InterPro" id="IPR046347">
    <property type="entry name" value="bZIP_sf"/>
</dbReference>
<dbReference type="PANTHER" id="PTHR40618">
    <property type="entry name" value="B-ZIP TRANSCRIPTION FACTOR (EUROFUNG)-RELATED"/>
    <property type="match status" value="1"/>
</dbReference>
<dbReference type="Proteomes" id="UP000799772">
    <property type="component" value="Unassembled WGS sequence"/>
</dbReference>
<evidence type="ECO:0000313" key="3">
    <source>
        <dbReference type="Proteomes" id="UP000799772"/>
    </source>
</evidence>
<dbReference type="SUPFAM" id="SSF57959">
    <property type="entry name" value="Leucine zipper domain"/>
    <property type="match status" value="1"/>
</dbReference>
<gene>
    <name evidence="2" type="ORF">NA57DRAFT_72821</name>
</gene>
<accession>A0A9P4IKJ7</accession>
<dbReference type="Gene3D" id="1.20.5.170">
    <property type="match status" value="1"/>
</dbReference>
<proteinExistence type="predicted"/>
<feature type="compositionally biased region" description="Polar residues" evidence="1">
    <location>
        <begin position="174"/>
        <end position="202"/>
    </location>
</feature>
<name>A0A9P4IKJ7_9PEZI</name>
<dbReference type="GO" id="GO:0003700">
    <property type="term" value="F:DNA-binding transcription factor activity"/>
    <property type="evidence" value="ECO:0007669"/>
    <property type="project" value="InterPro"/>
</dbReference>